<evidence type="ECO:0000313" key="2">
    <source>
        <dbReference type="Proteomes" id="UP000075683"/>
    </source>
</evidence>
<dbReference type="STRING" id="301148.B4135_0354"/>
<dbReference type="EMBL" id="LQYT01000040">
    <property type="protein sequence ID" value="KYD19450.1"/>
    <property type="molecule type" value="Genomic_DNA"/>
</dbReference>
<sequence length="39" mass="4757">MLNILFSMLDNHFQMLNQWERMPDKPVSRPQKCWTDFSA</sequence>
<reference evidence="1 2" key="1">
    <citation type="submission" date="2016-01" db="EMBL/GenBank/DDBJ databases">
        <title>Draft Genome Sequences of Seven Thermophilic Sporeformers Isolated from Foods.</title>
        <authorList>
            <person name="Berendsen E.M."/>
            <person name="Wells-Bennik M.H."/>
            <person name="Krawcyk A.O."/>
            <person name="De Jong A."/>
            <person name="Holsappel S."/>
            <person name="Eijlander R.T."/>
            <person name="Kuipers O.P."/>
        </authorList>
    </citation>
    <scope>NUCLEOTIDE SEQUENCE [LARGE SCALE GENOMIC DNA]</scope>
    <source>
        <strain evidence="1 2">B4135</strain>
    </source>
</reference>
<evidence type="ECO:0000313" key="1">
    <source>
        <dbReference type="EMBL" id="KYD19450.1"/>
    </source>
</evidence>
<proteinExistence type="predicted"/>
<gene>
    <name evidence="1" type="ORF">B4135_0354</name>
</gene>
<protein>
    <submittedName>
        <fullName evidence="1">Uncharacterized protein</fullName>
    </submittedName>
</protein>
<organism evidence="1 2">
    <name type="scientific">Caldibacillus debilis</name>
    <dbReference type="NCBI Taxonomy" id="301148"/>
    <lineage>
        <taxon>Bacteria</taxon>
        <taxon>Bacillati</taxon>
        <taxon>Bacillota</taxon>
        <taxon>Bacilli</taxon>
        <taxon>Bacillales</taxon>
        <taxon>Bacillaceae</taxon>
        <taxon>Caldibacillus</taxon>
    </lineage>
</organism>
<dbReference type="Proteomes" id="UP000075683">
    <property type="component" value="Unassembled WGS sequence"/>
</dbReference>
<dbReference type="AlphaFoldDB" id="A0A150M4B7"/>
<comment type="caution">
    <text evidence="1">The sequence shown here is derived from an EMBL/GenBank/DDBJ whole genome shotgun (WGS) entry which is preliminary data.</text>
</comment>
<accession>A0A150M4B7</accession>
<name>A0A150M4B7_9BACI</name>